<dbReference type="EMBL" id="AGVY01000265">
    <property type="protein sequence ID" value="EHN01767.1"/>
    <property type="molecule type" value="Genomic_DNA"/>
</dbReference>
<evidence type="ECO:0000256" key="2">
    <source>
        <dbReference type="ARBA" id="ARBA00010579"/>
    </source>
</evidence>
<dbReference type="PhylomeDB" id="H0GWQ2"/>
<evidence type="ECO:0000256" key="4">
    <source>
        <dbReference type="SAM" id="MobiDB-lite"/>
    </source>
</evidence>
<reference evidence="7 8" key="1">
    <citation type="journal article" date="2012" name="FEMS Yeast Res.">
        <title>The genome sequence of the wine yeast VIN7 reveals an allotriploid hybrid genome with Saccharomyces cerevisiae and Saccharomyces kudriavzevii origins.</title>
        <authorList>
            <person name="Borneman A.R."/>
            <person name="Desany B.A."/>
            <person name="Riches D."/>
            <person name="Affourtit J.P."/>
            <person name="Forgan A.H."/>
            <person name="Pretorius I.S."/>
            <person name="Egholm M."/>
            <person name="Chambers P.J."/>
        </authorList>
    </citation>
    <scope>NUCLEOTIDE SEQUENCE [LARGE SCALE GENOMIC DNA]</scope>
    <source>
        <strain evidence="7 8">VIN7</strain>
    </source>
</reference>
<keyword evidence="8" id="KW-1185">Reference proteome</keyword>
<dbReference type="HOGENOM" id="CLU_033459_0_0_1"/>
<evidence type="ECO:0000313" key="7">
    <source>
        <dbReference type="EMBL" id="EHN01767.1"/>
    </source>
</evidence>
<dbReference type="PANTHER" id="PTHR31316">
    <property type="entry name" value="BETA-GLUCOSIDASE-LIKE PROTEIN NCA3, MITOCHONDRIAL-RELATED"/>
    <property type="match status" value="1"/>
</dbReference>
<gene>
    <name evidence="7" type="ORF">VIN7_7937</name>
</gene>
<dbReference type="GO" id="GO:0009986">
    <property type="term" value="C:cell surface"/>
    <property type="evidence" value="ECO:0007669"/>
    <property type="project" value="TreeGrafter"/>
</dbReference>
<evidence type="ECO:0000256" key="1">
    <source>
        <dbReference type="ARBA" id="ARBA00004173"/>
    </source>
</evidence>
<protein>
    <submittedName>
        <fullName evidence="7">Nca3p</fullName>
    </submittedName>
</protein>
<feature type="compositionally biased region" description="Basic and acidic residues" evidence="4">
    <location>
        <begin position="69"/>
        <end position="78"/>
    </location>
</feature>
<comment type="similarity">
    <text evidence="2">Belongs to the SUN family.</text>
</comment>
<dbReference type="Pfam" id="PF03856">
    <property type="entry name" value="SUN"/>
    <property type="match status" value="1"/>
</dbReference>
<dbReference type="PANTHER" id="PTHR31316:SF2">
    <property type="entry name" value="BETA-GLUCOSIDASE-LIKE PROTEIN NCA3, MITOCHONDRIAL-RELATED"/>
    <property type="match status" value="1"/>
</dbReference>
<keyword evidence="3" id="KW-0496">Mitochondrion</keyword>
<keyword evidence="5" id="KW-1133">Transmembrane helix</keyword>
<feature type="chain" id="PRO_5003534221" evidence="6">
    <location>
        <begin position="19"/>
        <end position="400"/>
    </location>
</feature>
<feature type="transmembrane region" description="Helical" evidence="5">
    <location>
        <begin position="338"/>
        <end position="365"/>
    </location>
</feature>
<dbReference type="GO" id="GO:0005739">
    <property type="term" value="C:mitochondrion"/>
    <property type="evidence" value="ECO:0007669"/>
    <property type="project" value="UniProtKB-SubCell"/>
</dbReference>
<dbReference type="Proteomes" id="UP000009009">
    <property type="component" value="Unassembled WGS sequence"/>
</dbReference>
<dbReference type="AlphaFoldDB" id="H0GWQ2"/>
<evidence type="ECO:0000313" key="8">
    <source>
        <dbReference type="Proteomes" id="UP000009009"/>
    </source>
</evidence>
<name>H0GWQ2_SACCK</name>
<accession>H0GWQ2</accession>
<evidence type="ECO:0000256" key="6">
    <source>
        <dbReference type="SAM" id="SignalP"/>
    </source>
</evidence>
<organism evidence="7 8">
    <name type="scientific">Saccharomyces cerevisiae x Saccharomyces kudriavzevii (strain VIN7)</name>
    <name type="common">Yeast</name>
    <dbReference type="NCBI Taxonomy" id="1095631"/>
    <lineage>
        <taxon>Eukaryota</taxon>
        <taxon>Fungi</taxon>
        <taxon>Dikarya</taxon>
        <taxon>Ascomycota</taxon>
        <taxon>Saccharomycotina</taxon>
        <taxon>Saccharomycetes</taxon>
        <taxon>Saccharomycetales</taxon>
        <taxon>Saccharomycetaceae</taxon>
        <taxon>Saccharomyces</taxon>
    </lineage>
</organism>
<feature type="region of interest" description="Disordered" evidence="4">
    <location>
        <begin position="62"/>
        <end position="82"/>
    </location>
</feature>
<sequence length="400" mass="42505">MKFSTALLLSSLSSVALSAPAPASGHHEDHHKDEKPAVVTVTQYIDYNAAVTSVEAAATTTTLASSNKDSSEQKRDGGFQDGTIKCSDFPSDNGIVSLDWLGFGGWASVMDMDANTSSECKDGYYCSYACEPGMSKTQWPSNQPGDGKSVGGLYCKSGYLYRTNTGASDLCSTDKTSAKAVNKKSDSIALCRTDYPGSENMVIPTLVDGGDSQPISVVDEDTYYQWQGQKTSAQYYVNNAGVSVEDGCIWGTSGSDVGNWAPIVLGAGYTNGEAYLSLIPNPNSNQAANFNVKIVASDGANVQGSCAYEGGSFIGDGSDGCTVSVLSGSAEFVFIESLVFIFLIPPFSSILIFCSSLYIGILLCPSFHFLKKSRQSLLCYGFKIFTCFSCQGLFRISVLL</sequence>
<comment type="subcellular location">
    <subcellularLocation>
        <location evidence="1">Mitochondrion</location>
    </subcellularLocation>
</comment>
<dbReference type="GO" id="GO:0009277">
    <property type="term" value="C:fungal-type cell wall"/>
    <property type="evidence" value="ECO:0007669"/>
    <property type="project" value="TreeGrafter"/>
</dbReference>
<comment type="caution">
    <text evidence="7">The sequence shown here is derived from an EMBL/GenBank/DDBJ whole genome shotgun (WGS) entry which is preliminary data.</text>
</comment>
<feature type="transmembrane region" description="Helical" evidence="5">
    <location>
        <begin position="377"/>
        <end position="398"/>
    </location>
</feature>
<dbReference type="OrthoDB" id="5339822at2759"/>
<dbReference type="InterPro" id="IPR051526">
    <property type="entry name" value="Beta-Glucosidase_SUN"/>
</dbReference>
<dbReference type="InterPro" id="IPR005556">
    <property type="entry name" value="SUN"/>
</dbReference>
<feature type="signal peptide" evidence="6">
    <location>
        <begin position="1"/>
        <end position="18"/>
    </location>
</feature>
<proteinExistence type="inferred from homology"/>
<dbReference type="GO" id="GO:0031505">
    <property type="term" value="P:fungal-type cell wall organization"/>
    <property type="evidence" value="ECO:0007669"/>
    <property type="project" value="TreeGrafter"/>
</dbReference>
<evidence type="ECO:0000256" key="5">
    <source>
        <dbReference type="SAM" id="Phobius"/>
    </source>
</evidence>
<keyword evidence="5" id="KW-0812">Transmembrane</keyword>
<keyword evidence="5" id="KW-0472">Membrane</keyword>
<keyword evidence="6" id="KW-0732">Signal</keyword>
<evidence type="ECO:0000256" key="3">
    <source>
        <dbReference type="ARBA" id="ARBA00023128"/>
    </source>
</evidence>